<keyword evidence="6 11" id="KW-1003">Cell membrane</keyword>
<dbReference type="InterPro" id="IPR004485">
    <property type="entry name" value="Cobalamin_biosynth_CobD/CbiB"/>
</dbReference>
<evidence type="ECO:0000256" key="2">
    <source>
        <dbReference type="ARBA" id="ARBA00004651"/>
    </source>
</evidence>
<dbReference type="EMBL" id="BMPG01000003">
    <property type="protein sequence ID" value="GGL65682.1"/>
    <property type="molecule type" value="Genomic_DNA"/>
</dbReference>
<name>A0A830F8Q0_9EURY</name>
<comment type="caution">
    <text evidence="11">Lacks conserved residue(s) required for the propagation of feature annotation.</text>
</comment>
<evidence type="ECO:0000313" key="12">
    <source>
        <dbReference type="EMBL" id="GGL65682.1"/>
    </source>
</evidence>
<keyword evidence="10 11" id="KW-0472">Membrane</keyword>
<gene>
    <name evidence="11" type="primary">cobD</name>
    <name evidence="12" type="ORF">GCM10009039_24420</name>
</gene>
<dbReference type="PANTHER" id="PTHR34308:SF1">
    <property type="entry name" value="COBALAMIN BIOSYNTHESIS PROTEIN CBIB"/>
    <property type="match status" value="1"/>
</dbReference>
<dbReference type="UniPathway" id="UPA00148"/>
<dbReference type="GO" id="GO:0015420">
    <property type="term" value="F:ABC-type vitamin B12 transporter activity"/>
    <property type="evidence" value="ECO:0007669"/>
    <property type="project" value="UniProtKB-UniRule"/>
</dbReference>
<organism evidence="12 13">
    <name type="scientific">Halocalculus aciditolerans</name>
    <dbReference type="NCBI Taxonomy" id="1383812"/>
    <lineage>
        <taxon>Archaea</taxon>
        <taxon>Methanobacteriati</taxon>
        <taxon>Methanobacteriota</taxon>
        <taxon>Stenosarchaea group</taxon>
        <taxon>Halobacteria</taxon>
        <taxon>Halobacteriales</taxon>
        <taxon>Halobacteriaceae</taxon>
        <taxon>Halocalculus</taxon>
    </lineage>
</organism>
<comment type="pathway">
    <text evidence="3 11">Cofactor biosynthesis; adenosylcobalamin biosynthesis.</text>
</comment>
<evidence type="ECO:0000256" key="10">
    <source>
        <dbReference type="ARBA" id="ARBA00023136"/>
    </source>
</evidence>
<dbReference type="HAMAP" id="MF_00024">
    <property type="entry name" value="CobD_CbiB"/>
    <property type="match status" value="1"/>
</dbReference>
<protein>
    <recommendedName>
        <fullName evidence="5 11">Probable cobalamin biosynthesis protein CobD</fullName>
    </recommendedName>
</protein>
<comment type="function">
    <text evidence="1 11">Converts cobyric acid to cobinamide by the addition of aminopropanol on the F carboxylic group.</text>
</comment>
<proteinExistence type="inferred from homology"/>
<keyword evidence="8 11" id="KW-0812">Transmembrane</keyword>
<evidence type="ECO:0000256" key="3">
    <source>
        <dbReference type="ARBA" id="ARBA00004953"/>
    </source>
</evidence>
<evidence type="ECO:0000256" key="8">
    <source>
        <dbReference type="ARBA" id="ARBA00022692"/>
    </source>
</evidence>
<evidence type="ECO:0000256" key="5">
    <source>
        <dbReference type="ARBA" id="ARBA00016185"/>
    </source>
</evidence>
<dbReference type="GO" id="GO:0005886">
    <property type="term" value="C:plasma membrane"/>
    <property type="evidence" value="ECO:0007669"/>
    <property type="project" value="UniProtKB-SubCell"/>
</dbReference>
<dbReference type="RefSeq" id="WP_394354829.1">
    <property type="nucleotide sequence ID" value="NZ_BMPG01000003.1"/>
</dbReference>
<comment type="similarity">
    <text evidence="4 11">Belongs to the CobD/CbiB family.</text>
</comment>
<feature type="transmembrane region" description="Helical" evidence="11">
    <location>
        <begin position="49"/>
        <end position="70"/>
    </location>
</feature>
<dbReference type="Proteomes" id="UP000607197">
    <property type="component" value="Unassembled WGS sequence"/>
</dbReference>
<evidence type="ECO:0000256" key="1">
    <source>
        <dbReference type="ARBA" id="ARBA00003384"/>
    </source>
</evidence>
<evidence type="ECO:0000256" key="9">
    <source>
        <dbReference type="ARBA" id="ARBA00022989"/>
    </source>
</evidence>
<keyword evidence="7 11" id="KW-0169">Cobalamin biosynthesis</keyword>
<dbReference type="Pfam" id="PF03186">
    <property type="entry name" value="CobD_Cbib"/>
    <property type="match status" value="1"/>
</dbReference>
<keyword evidence="13" id="KW-1185">Reference proteome</keyword>
<dbReference type="GO" id="GO:0048472">
    <property type="term" value="F:threonine-phosphate decarboxylase activity"/>
    <property type="evidence" value="ECO:0007669"/>
    <property type="project" value="InterPro"/>
</dbReference>
<reference evidence="12" key="2">
    <citation type="submission" date="2020-09" db="EMBL/GenBank/DDBJ databases">
        <authorList>
            <person name="Sun Q."/>
            <person name="Ohkuma M."/>
        </authorList>
    </citation>
    <scope>NUCLEOTIDE SEQUENCE</scope>
    <source>
        <strain evidence="12">JCM 19596</strain>
    </source>
</reference>
<dbReference type="NCBIfam" id="TIGR00380">
    <property type="entry name" value="cobal_cbiB"/>
    <property type="match status" value="1"/>
</dbReference>
<comment type="subcellular location">
    <subcellularLocation>
        <location evidence="2 11">Cell membrane</location>
        <topology evidence="2 11">Multi-pass membrane protein</topology>
    </subcellularLocation>
</comment>
<feature type="transmembrane region" description="Helical" evidence="11">
    <location>
        <begin position="154"/>
        <end position="175"/>
    </location>
</feature>
<keyword evidence="9 11" id="KW-1133">Transmembrane helix</keyword>
<dbReference type="AlphaFoldDB" id="A0A830F8Q0"/>
<evidence type="ECO:0000256" key="4">
    <source>
        <dbReference type="ARBA" id="ARBA00006263"/>
    </source>
</evidence>
<reference evidence="12" key="1">
    <citation type="journal article" date="2014" name="Int. J. Syst. Evol. Microbiol.">
        <title>Complete genome sequence of Corynebacterium casei LMG S-19264T (=DSM 44701T), isolated from a smear-ripened cheese.</title>
        <authorList>
            <consortium name="US DOE Joint Genome Institute (JGI-PGF)"/>
            <person name="Walter F."/>
            <person name="Albersmeier A."/>
            <person name="Kalinowski J."/>
            <person name="Ruckert C."/>
        </authorList>
    </citation>
    <scope>NUCLEOTIDE SEQUENCE</scope>
    <source>
        <strain evidence="12">JCM 19596</strain>
    </source>
</reference>
<evidence type="ECO:0000256" key="11">
    <source>
        <dbReference type="HAMAP-Rule" id="MF_00024"/>
    </source>
</evidence>
<evidence type="ECO:0000256" key="6">
    <source>
        <dbReference type="ARBA" id="ARBA00022475"/>
    </source>
</evidence>
<dbReference type="PANTHER" id="PTHR34308">
    <property type="entry name" value="COBALAMIN BIOSYNTHESIS PROTEIN CBIB"/>
    <property type="match status" value="1"/>
</dbReference>
<sequence length="299" mass="30747">MLSSLAAVALAFLLDAAFSEPPARAHPVAYYGRVVTALDRQWRAPRLVGGSIALTLPLVAAALAALTVFGAARVHSLLPALLAGLWLFATTSRRMLVDLAGDVVTGVDAGDESARTTIRGLVGRDTTELSESELRSAAVESAAENLADGLVAPLLAFALAAPLSLAVGVAAAVWVKAVNTHDSVLGYPSKPHGTASARLDDLVMWLPARVSAGLIAAAALDPGALTRALEWAREPPSPNSGWPMATLAAALDVELAKPGVYALNPAAALPTTDDAERGVRLVDRACIVAFVLAGVGAWF</sequence>
<dbReference type="GO" id="GO:0009236">
    <property type="term" value="P:cobalamin biosynthetic process"/>
    <property type="evidence" value="ECO:0007669"/>
    <property type="project" value="UniProtKB-UniRule"/>
</dbReference>
<comment type="caution">
    <text evidence="12">The sequence shown here is derived from an EMBL/GenBank/DDBJ whole genome shotgun (WGS) entry which is preliminary data.</text>
</comment>
<evidence type="ECO:0000313" key="13">
    <source>
        <dbReference type="Proteomes" id="UP000607197"/>
    </source>
</evidence>
<accession>A0A830F8Q0</accession>
<evidence type="ECO:0000256" key="7">
    <source>
        <dbReference type="ARBA" id="ARBA00022573"/>
    </source>
</evidence>